<organism evidence="1 2">
    <name type="scientific">Candidatus Segetimicrobium genomatis</name>
    <dbReference type="NCBI Taxonomy" id="2569760"/>
    <lineage>
        <taxon>Bacteria</taxon>
        <taxon>Bacillati</taxon>
        <taxon>Candidatus Sysuimicrobiota</taxon>
        <taxon>Candidatus Sysuimicrobiia</taxon>
        <taxon>Candidatus Sysuimicrobiales</taxon>
        <taxon>Candidatus Segetimicrobiaceae</taxon>
        <taxon>Candidatus Segetimicrobium</taxon>
    </lineage>
</organism>
<dbReference type="Proteomes" id="UP000320048">
    <property type="component" value="Unassembled WGS sequence"/>
</dbReference>
<protein>
    <recommendedName>
        <fullName evidence="3">Antibiotic biosynthesis monooxygenase</fullName>
    </recommendedName>
</protein>
<evidence type="ECO:0000313" key="1">
    <source>
        <dbReference type="EMBL" id="TMI76434.1"/>
    </source>
</evidence>
<dbReference type="SUPFAM" id="SSF54909">
    <property type="entry name" value="Dimeric alpha+beta barrel"/>
    <property type="match status" value="1"/>
</dbReference>
<accession>A0A537IYN6</accession>
<name>A0A537IYN6_9BACT</name>
<sequence length="108" mass="11628">MIARIWKAETTAAGAPGYAKHLRAHVVPALRQVDGYAGAMLLERSTAGGVEVVVITLWRSLEAIRGFAGADLENAVVADEAAALLTTYDRRVRHYELVVDDALPSKGR</sequence>
<comment type="caution">
    <text evidence="1">The sequence shown here is derived from an EMBL/GenBank/DDBJ whole genome shotgun (WGS) entry which is preliminary data.</text>
</comment>
<reference evidence="1 2" key="1">
    <citation type="journal article" date="2019" name="Nat. Microbiol.">
        <title>Mediterranean grassland soil C-N compound turnover is dependent on rainfall and depth, and is mediated by genomically divergent microorganisms.</title>
        <authorList>
            <person name="Diamond S."/>
            <person name="Andeer P.F."/>
            <person name="Li Z."/>
            <person name="Crits-Christoph A."/>
            <person name="Burstein D."/>
            <person name="Anantharaman K."/>
            <person name="Lane K.R."/>
            <person name="Thomas B.C."/>
            <person name="Pan C."/>
            <person name="Northen T.R."/>
            <person name="Banfield J.F."/>
        </authorList>
    </citation>
    <scope>NUCLEOTIDE SEQUENCE [LARGE SCALE GENOMIC DNA]</scope>
    <source>
        <strain evidence="1">NP_7</strain>
    </source>
</reference>
<proteinExistence type="predicted"/>
<evidence type="ECO:0008006" key="3">
    <source>
        <dbReference type="Google" id="ProtNLM"/>
    </source>
</evidence>
<gene>
    <name evidence="1" type="ORF">E6H04_15005</name>
</gene>
<dbReference type="InterPro" id="IPR011008">
    <property type="entry name" value="Dimeric_a/b-barrel"/>
</dbReference>
<dbReference type="EMBL" id="VBAO01000513">
    <property type="protein sequence ID" value="TMI76434.1"/>
    <property type="molecule type" value="Genomic_DNA"/>
</dbReference>
<evidence type="ECO:0000313" key="2">
    <source>
        <dbReference type="Proteomes" id="UP000320048"/>
    </source>
</evidence>
<dbReference type="AlphaFoldDB" id="A0A537IYN6"/>